<dbReference type="InterPro" id="IPR011990">
    <property type="entry name" value="TPR-like_helical_dom_sf"/>
</dbReference>
<organism evidence="3 4">
    <name type="scientific">Camelina sativa</name>
    <name type="common">False flax</name>
    <name type="synonym">Myagrum sativum</name>
    <dbReference type="NCBI Taxonomy" id="90675"/>
    <lineage>
        <taxon>Eukaryota</taxon>
        <taxon>Viridiplantae</taxon>
        <taxon>Streptophyta</taxon>
        <taxon>Embryophyta</taxon>
        <taxon>Tracheophyta</taxon>
        <taxon>Spermatophyta</taxon>
        <taxon>Magnoliopsida</taxon>
        <taxon>eudicotyledons</taxon>
        <taxon>Gunneridae</taxon>
        <taxon>Pentapetalae</taxon>
        <taxon>rosids</taxon>
        <taxon>malvids</taxon>
        <taxon>Brassicales</taxon>
        <taxon>Brassicaceae</taxon>
        <taxon>Camelineae</taxon>
        <taxon>Camelina</taxon>
    </lineage>
</organism>
<reference evidence="3" key="1">
    <citation type="journal article" date="2014" name="Nat. Commun.">
        <title>The emerging biofuel crop Camelina sativa retains a highly undifferentiated hexaploid genome structure.</title>
        <authorList>
            <person name="Kagale S."/>
            <person name="Koh C."/>
            <person name="Nixon J."/>
            <person name="Bollina V."/>
            <person name="Clarke W.E."/>
            <person name="Tuteja R."/>
            <person name="Spillane C."/>
            <person name="Robinson S.J."/>
            <person name="Links M.G."/>
            <person name="Clarke C."/>
            <person name="Higgins E.E."/>
            <person name="Huebert T."/>
            <person name="Sharpe A.G."/>
            <person name="Parkin I.A."/>
        </authorList>
    </citation>
    <scope>NUCLEOTIDE SEQUENCE [LARGE SCALE GENOMIC DNA]</scope>
    <source>
        <strain evidence="3">cv. DH55</strain>
    </source>
</reference>
<feature type="repeat" description="PPR" evidence="2">
    <location>
        <begin position="361"/>
        <end position="391"/>
    </location>
</feature>
<dbReference type="GeneID" id="104784425"/>
<protein>
    <submittedName>
        <fullName evidence="4">Pentatricopeptide repeat-containing protein At3g60980, mitochondrial-like</fullName>
    </submittedName>
</protein>
<dbReference type="Pfam" id="PF12854">
    <property type="entry name" value="PPR_1"/>
    <property type="match status" value="1"/>
</dbReference>
<proteinExistence type="predicted"/>
<feature type="repeat" description="PPR" evidence="2">
    <location>
        <begin position="287"/>
        <end position="321"/>
    </location>
</feature>
<gene>
    <name evidence="4" type="primary">LOC104784425</name>
</gene>
<dbReference type="RefSeq" id="XP_010507755.1">
    <property type="nucleotide sequence ID" value="XM_010509453.1"/>
</dbReference>
<sequence length="402" mass="46040">MFLCRRLVLSSFRSFSSVVKKDPSLDYRPLALQARVDFLIRLGDLDTAAKHARLSREVSAQHNAESTVTINQTCQAIIGAMCEAKRYEDALDLFHYFYRVSKITPCYGYFNHIIKLHVDQGRLNDALNLYDSSLANEVTKSLISKGLVDAGRQDEVMDRLDLPRWRWFSNLDWNANVYKQPLLEALLRQGDFEMANEVLGDLLGSSHVHGDGYDVVAIFSYTYMKYSFEQGKEDKAMHCYSLLQLRKLTKATVVNALLALLLKYGKKTEAWSLFDQVLHSKEMDNLNQYTLNIVVNECFKIGRFDRAIQIFQKVKALKLNKNPHVVTCYRNIITRLNKQGILFEAEHLFQEMCSHELVSPDVSTYTSMIDAYLKAGRTEDALRLSNKMVDAFVGQLARLACL</sequence>
<dbReference type="PROSITE" id="PS51375">
    <property type="entry name" value="PPR"/>
    <property type="match status" value="2"/>
</dbReference>
<dbReference type="NCBIfam" id="TIGR00756">
    <property type="entry name" value="PPR"/>
    <property type="match status" value="2"/>
</dbReference>
<evidence type="ECO:0000256" key="2">
    <source>
        <dbReference type="PROSITE-ProRule" id="PRU00708"/>
    </source>
</evidence>
<reference evidence="4" key="2">
    <citation type="submission" date="2025-08" db="UniProtKB">
        <authorList>
            <consortium name="RefSeq"/>
        </authorList>
    </citation>
    <scope>IDENTIFICATION</scope>
    <source>
        <tissue evidence="4">Leaf</tissue>
    </source>
</reference>
<dbReference type="InterPro" id="IPR002885">
    <property type="entry name" value="PPR_rpt"/>
</dbReference>
<evidence type="ECO:0000313" key="4">
    <source>
        <dbReference type="RefSeq" id="XP_010507755.1"/>
    </source>
</evidence>
<dbReference type="Pfam" id="PF01535">
    <property type="entry name" value="PPR"/>
    <property type="match status" value="2"/>
</dbReference>
<evidence type="ECO:0000313" key="3">
    <source>
        <dbReference type="Proteomes" id="UP000694864"/>
    </source>
</evidence>
<keyword evidence="1" id="KW-0677">Repeat</keyword>
<dbReference type="Gene3D" id="1.25.40.10">
    <property type="entry name" value="Tetratricopeptide repeat domain"/>
    <property type="match status" value="2"/>
</dbReference>
<dbReference type="InterPro" id="IPR052308">
    <property type="entry name" value="PPR_domain-containing"/>
</dbReference>
<dbReference type="SUPFAM" id="SSF48452">
    <property type="entry name" value="TPR-like"/>
    <property type="match status" value="1"/>
</dbReference>
<keyword evidence="3" id="KW-1185">Reference proteome</keyword>
<dbReference type="PANTHER" id="PTHR47937:SF7">
    <property type="entry name" value="EXPORTIN-2 CENTRAL DOMAIN-CONTAINING PROTEIN"/>
    <property type="match status" value="1"/>
</dbReference>
<accession>A0ABM0YY32</accession>
<dbReference type="PANTHER" id="PTHR47937">
    <property type="entry name" value="PLASTID TRANSCRIPTIONALLY ACTIVE CHROMOSOME 2-LIKE PROTEIN"/>
    <property type="match status" value="1"/>
</dbReference>
<evidence type="ECO:0000256" key="1">
    <source>
        <dbReference type="ARBA" id="ARBA00022737"/>
    </source>
</evidence>
<name>A0ABM0YY32_CAMSA</name>
<dbReference type="Proteomes" id="UP000694864">
    <property type="component" value="Chromosome 4"/>
</dbReference>